<keyword evidence="2" id="KW-1185">Reference proteome</keyword>
<sequence length="116" mass="13549">MEKIDRYRDYIREVIGRHSSPPAYGDAEMQQIFDAEHDHYQLVHTGWHETERLYGFVLHLDIRDGRIWIQYDGTETGIADELAELGIPKEDIVLAYQPPYKRPYTGFGPEGIKQTI</sequence>
<name>A0A521FYX7_9BACT</name>
<organism evidence="1 2">
    <name type="scientific">Candidatus Electronema aureum</name>
    <dbReference type="NCBI Taxonomy" id="2005002"/>
    <lineage>
        <taxon>Bacteria</taxon>
        <taxon>Pseudomonadati</taxon>
        <taxon>Thermodesulfobacteriota</taxon>
        <taxon>Desulfobulbia</taxon>
        <taxon>Desulfobulbales</taxon>
        <taxon>Desulfobulbaceae</taxon>
        <taxon>Candidatus Electronema</taxon>
    </lineage>
</organism>
<reference evidence="1" key="1">
    <citation type="submission" date="2017-07" db="EMBL/GenBank/DDBJ databases">
        <title>The cable genome - Insights into the physiology and evolution of filamentous bacteria capable of sulfide oxidation via long distance electron transfer.</title>
        <authorList>
            <person name="Thorup C."/>
            <person name="Bjerg J.T."/>
            <person name="Schreiber L."/>
            <person name="Nielsen L.P."/>
            <person name="Kjeldsen K.U."/>
            <person name="Boesen T."/>
            <person name="Boggild A."/>
            <person name="Meysman F."/>
            <person name="Geelhoed J."/>
            <person name="Schramm A."/>
        </authorList>
    </citation>
    <scope>NUCLEOTIDE SEQUENCE [LARGE SCALE GENOMIC DNA]</scope>
    <source>
        <strain evidence="1">GS</strain>
    </source>
</reference>
<comment type="caution">
    <text evidence="1">The sequence shown here is derived from an EMBL/GenBank/DDBJ whole genome shotgun (WGS) entry which is preliminary data.</text>
</comment>
<dbReference type="InterPro" id="IPR014968">
    <property type="entry name" value="XisI"/>
</dbReference>
<dbReference type="InterPro" id="IPR035943">
    <property type="entry name" value="XisI-like_sf"/>
</dbReference>
<dbReference type="Gene3D" id="3.30.310.110">
    <property type="entry name" value="XisI-like"/>
    <property type="match status" value="1"/>
</dbReference>
<proteinExistence type="predicted"/>
<dbReference type="CDD" id="cd16382">
    <property type="entry name" value="XisI-like"/>
    <property type="match status" value="1"/>
</dbReference>
<dbReference type="Pfam" id="PF08869">
    <property type="entry name" value="XisI"/>
    <property type="match status" value="1"/>
</dbReference>
<gene>
    <name evidence="1" type="ORF">CDV28_1467</name>
</gene>
<accession>A0A521FYX7</accession>
<protein>
    <submittedName>
        <fullName evidence="1">XisI protein</fullName>
    </submittedName>
</protein>
<dbReference type="EMBL" id="NQJD01000046">
    <property type="protein sequence ID" value="TAA73964.1"/>
    <property type="molecule type" value="Genomic_DNA"/>
</dbReference>
<dbReference type="SUPFAM" id="SSF143847">
    <property type="entry name" value="XisI-like"/>
    <property type="match status" value="1"/>
</dbReference>
<dbReference type="AlphaFoldDB" id="A0A521FYX7"/>
<dbReference type="Proteomes" id="UP000316238">
    <property type="component" value="Unassembled WGS sequence"/>
</dbReference>
<evidence type="ECO:0000313" key="1">
    <source>
        <dbReference type="EMBL" id="TAA73964.1"/>
    </source>
</evidence>
<evidence type="ECO:0000313" key="2">
    <source>
        <dbReference type="Proteomes" id="UP000316238"/>
    </source>
</evidence>